<dbReference type="AlphaFoldDB" id="A0A6L6QFM2"/>
<keyword evidence="11" id="KW-0902">Two-component regulatory system</keyword>
<keyword evidence="9" id="KW-0067">ATP-binding</keyword>
<protein>
    <recommendedName>
        <fullName evidence="3">histidine kinase</fullName>
        <ecNumber evidence="3">2.7.13.3</ecNumber>
    </recommendedName>
</protein>
<dbReference type="SMART" id="SM00388">
    <property type="entry name" value="HisKA"/>
    <property type="match status" value="1"/>
</dbReference>
<dbReference type="InterPro" id="IPR050428">
    <property type="entry name" value="TCS_sensor_his_kinase"/>
</dbReference>
<evidence type="ECO:0000256" key="6">
    <source>
        <dbReference type="ARBA" id="ARBA00022692"/>
    </source>
</evidence>
<evidence type="ECO:0000256" key="9">
    <source>
        <dbReference type="ARBA" id="ARBA00022840"/>
    </source>
</evidence>
<evidence type="ECO:0000256" key="3">
    <source>
        <dbReference type="ARBA" id="ARBA00012438"/>
    </source>
</evidence>
<comment type="subcellular location">
    <subcellularLocation>
        <location evidence="2">Membrane</location>
        <topology evidence="2">Multi-pass membrane protein</topology>
    </subcellularLocation>
</comment>
<evidence type="ECO:0000256" key="4">
    <source>
        <dbReference type="ARBA" id="ARBA00022553"/>
    </source>
</evidence>
<keyword evidence="10 13" id="KW-1133">Transmembrane helix</keyword>
<evidence type="ECO:0000256" key="13">
    <source>
        <dbReference type="SAM" id="Phobius"/>
    </source>
</evidence>
<gene>
    <name evidence="15" type="ORF">GM658_10085</name>
</gene>
<keyword evidence="16" id="KW-1185">Reference proteome</keyword>
<feature type="domain" description="Histidine kinase" evidence="14">
    <location>
        <begin position="222"/>
        <end position="430"/>
    </location>
</feature>
<dbReference type="Proteomes" id="UP000472320">
    <property type="component" value="Unassembled WGS sequence"/>
</dbReference>
<dbReference type="Gene3D" id="1.10.287.130">
    <property type="match status" value="1"/>
</dbReference>
<dbReference type="PROSITE" id="PS50109">
    <property type="entry name" value="HIS_KIN"/>
    <property type="match status" value="1"/>
</dbReference>
<dbReference type="CDD" id="cd00082">
    <property type="entry name" value="HisKA"/>
    <property type="match status" value="1"/>
</dbReference>
<evidence type="ECO:0000256" key="2">
    <source>
        <dbReference type="ARBA" id="ARBA00004141"/>
    </source>
</evidence>
<dbReference type="GO" id="GO:0005524">
    <property type="term" value="F:ATP binding"/>
    <property type="evidence" value="ECO:0007669"/>
    <property type="project" value="UniProtKB-KW"/>
</dbReference>
<organism evidence="15 16">
    <name type="scientific">Massilia eburnea</name>
    <dbReference type="NCBI Taxonomy" id="1776165"/>
    <lineage>
        <taxon>Bacteria</taxon>
        <taxon>Pseudomonadati</taxon>
        <taxon>Pseudomonadota</taxon>
        <taxon>Betaproteobacteria</taxon>
        <taxon>Burkholderiales</taxon>
        <taxon>Oxalobacteraceae</taxon>
        <taxon>Telluria group</taxon>
        <taxon>Massilia</taxon>
    </lineage>
</organism>
<dbReference type="InterPro" id="IPR003594">
    <property type="entry name" value="HATPase_dom"/>
</dbReference>
<evidence type="ECO:0000256" key="8">
    <source>
        <dbReference type="ARBA" id="ARBA00022777"/>
    </source>
</evidence>
<dbReference type="PANTHER" id="PTHR45436:SF14">
    <property type="entry name" value="SENSOR PROTEIN QSEC"/>
    <property type="match status" value="1"/>
</dbReference>
<dbReference type="InterPro" id="IPR003661">
    <property type="entry name" value="HisK_dim/P_dom"/>
</dbReference>
<proteinExistence type="predicted"/>
<keyword evidence="4" id="KW-0597">Phosphoprotein</keyword>
<evidence type="ECO:0000313" key="16">
    <source>
        <dbReference type="Proteomes" id="UP000472320"/>
    </source>
</evidence>
<dbReference type="SMART" id="SM00387">
    <property type="entry name" value="HATPase_c"/>
    <property type="match status" value="1"/>
</dbReference>
<evidence type="ECO:0000259" key="14">
    <source>
        <dbReference type="PROSITE" id="PS50109"/>
    </source>
</evidence>
<dbReference type="InterPro" id="IPR005467">
    <property type="entry name" value="His_kinase_dom"/>
</dbReference>
<feature type="transmembrane region" description="Helical" evidence="13">
    <location>
        <begin position="138"/>
        <end position="161"/>
    </location>
</feature>
<keyword evidence="5" id="KW-0808">Transferase</keyword>
<evidence type="ECO:0000256" key="12">
    <source>
        <dbReference type="ARBA" id="ARBA00023136"/>
    </source>
</evidence>
<dbReference type="EC" id="2.7.13.3" evidence="3"/>
<dbReference type="Pfam" id="PF02518">
    <property type="entry name" value="HATPase_c"/>
    <property type="match status" value="1"/>
</dbReference>
<sequence>MMATVRRQLQVGMLCATVAATTGAGWLQYRALRIETNELEDTQLRQLVNALPDKLASDILQMSVEDPQEDFVLQAWDADGRLLYDSKPSAHVQRHDLSGYSVVEQRGEAWRVYGGRENGRYVQASQALAVRDHMAAAIVLRTGLPLLAFIGLMAILVQVVVNRAMRPLEFLTKALAHRSPAMLEPLPPDGWPGELVPVVEALNGLLERFSQSLETQRTFVADAAHELRSPITALKLQLQLMERAGNDEARQLNFAKLHERLDRTAHLVHQLLNLARVESGPARQDLQNVDLRRLACDAVADYSTLAESRSVDLGVEGQEAVYVRAEPDSLRILLNNLLDNALRYSPEGGRVDVIVQQQGNGALLRVNDNGPGVNPADLPRLSDRFFRPEGSLAGGCGLGLSIVRHIADNHGARVGMANREGGGFSVSIEF</sequence>
<dbReference type="SUPFAM" id="SSF47384">
    <property type="entry name" value="Homodimeric domain of signal transducing histidine kinase"/>
    <property type="match status" value="1"/>
</dbReference>
<evidence type="ECO:0000256" key="10">
    <source>
        <dbReference type="ARBA" id="ARBA00022989"/>
    </source>
</evidence>
<accession>A0A6L6QFM2</accession>
<evidence type="ECO:0000256" key="11">
    <source>
        <dbReference type="ARBA" id="ARBA00023012"/>
    </source>
</evidence>
<keyword evidence="8 15" id="KW-0418">Kinase</keyword>
<dbReference type="InterPro" id="IPR004358">
    <property type="entry name" value="Sig_transdc_His_kin-like_C"/>
</dbReference>
<evidence type="ECO:0000256" key="5">
    <source>
        <dbReference type="ARBA" id="ARBA00022679"/>
    </source>
</evidence>
<dbReference type="OrthoDB" id="8583694at2"/>
<keyword evidence="7" id="KW-0547">Nucleotide-binding</keyword>
<dbReference type="GO" id="GO:0005886">
    <property type="term" value="C:plasma membrane"/>
    <property type="evidence" value="ECO:0007669"/>
    <property type="project" value="TreeGrafter"/>
</dbReference>
<evidence type="ECO:0000313" key="15">
    <source>
        <dbReference type="EMBL" id="MTW10951.1"/>
    </source>
</evidence>
<dbReference type="PRINTS" id="PR00344">
    <property type="entry name" value="BCTRLSENSOR"/>
</dbReference>
<dbReference type="PANTHER" id="PTHR45436">
    <property type="entry name" value="SENSOR HISTIDINE KINASE YKOH"/>
    <property type="match status" value="1"/>
</dbReference>
<keyword evidence="12 13" id="KW-0472">Membrane</keyword>
<dbReference type="GO" id="GO:0000155">
    <property type="term" value="F:phosphorelay sensor kinase activity"/>
    <property type="evidence" value="ECO:0007669"/>
    <property type="project" value="InterPro"/>
</dbReference>
<dbReference type="SUPFAM" id="SSF55874">
    <property type="entry name" value="ATPase domain of HSP90 chaperone/DNA topoisomerase II/histidine kinase"/>
    <property type="match status" value="1"/>
</dbReference>
<dbReference type="InterPro" id="IPR036890">
    <property type="entry name" value="HATPase_C_sf"/>
</dbReference>
<comment type="catalytic activity">
    <reaction evidence="1">
        <text>ATP + protein L-histidine = ADP + protein N-phospho-L-histidine.</text>
        <dbReference type="EC" id="2.7.13.3"/>
    </reaction>
</comment>
<keyword evidence="6 13" id="KW-0812">Transmembrane</keyword>
<dbReference type="Gene3D" id="3.30.565.10">
    <property type="entry name" value="Histidine kinase-like ATPase, C-terminal domain"/>
    <property type="match status" value="1"/>
</dbReference>
<dbReference type="EMBL" id="WNKX01000006">
    <property type="protein sequence ID" value="MTW10951.1"/>
    <property type="molecule type" value="Genomic_DNA"/>
</dbReference>
<evidence type="ECO:0000256" key="7">
    <source>
        <dbReference type="ARBA" id="ARBA00022741"/>
    </source>
</evidence>
<dbReference type="InterPro" id="IPR036097">
    <property type="entry name" value="HisK_dim/P_sf"/>
</dbReference>
<dbReference type="Pfam" id="PF00512">
    <property type="entry name" value="HisKA"/>
    <property type="match status" value="1"/>
</dbReference>
<evidence type="ECO:0000256" key="1">
    <source>
        <dbReference type="ARBA" id="ARBA00000085"/>
    </source>
</evidence>
<comment type="caution">
    <text evidence="15">The sequence shown here is derived from an EMBL/GenBank/DDBJ whole genome shotgun (WGS) entry which is preliminary data.</text>
</comment>
<reference evidence="15 16" key="1">
    <citation type="submission" date="2019-11" db="EMBL/GenBank/DDBJ databases">
        <title>Type strains purchased from KCTC, JCM and DSMZ.</title>
        <authorList>
            <person name="Lu H."/>
        </authorList>
    </citation>
    <scope>NUCLEOTIDE SEQUENCE [LARGE SCALE GENOMIC DNA]</scope>
    <source>
        <strain evidence="15 16">JCM 31587</strain>
    </source>
</reference>
<name>A0A6L6QFM2_9BURK</name>